<keyword evidence="2" id="KW-1185">Reference proteome</keyword>
<sequence>MFSLTIVEVRPARPPLSPTTATQTSTDGARDAVCGENDEGEPRWCGGAGLAVAADEQRDEYLVLASPNNVIFVGF</sequence>
<gene>
    <name evidence="1" type="ORF">L2E82_25186</name>
</gene>
<protein>
    <submittedName>
        <fullName evidence="1">Uncharacterized protein</fullName>
    </submittedName>
</protein>
<accession>A0ACB9E349</accession>
<organism evidence="1 2">
    <name type="scientific">Cichorium intybus</name>
    <name type="common">Chicory</name>
    <dbReference type="NCBI Taxonomy" id="13427"/>
    <lineage>
        <taxon>Eukaryota</taxon>
        <taxon>Viridiplantae</taxon>
        <taxon>Streptophyta</taxon>
        <taxon>Embryophyta</taxon>
        <taxon>Tracheophyta</taxon>
        <taxon>Spermatophyta</taxon>
        <taxon>Magnoliopsida</taxon>
        <taxon>eudicotyledons</taxon>
        <taxon>Gunneridae</taxon>
        <taxon>Pentapetalae</taxon>
        <taxon>asterids</taxon>
        <taxon>campanulids</taxon>
        <taxon>Asterales</taxon>
        <taxon>Asteraceae</taxon>
        <taxon>Cichorioideae</taxon>
        <taxon>Cichorieae</taxon>
        <taxon>Cichoriinae</taxon>
        <taxon>Cichorium</taxon>
    </lineage>
</organism>
<dbReference type="EMBL" id="CM042012">
    <property type="protein sequence ID" value="KAI3753141.1"/>
    <property type="molecule type" value="Genomic_DNA"/>
</dbReference>
<evidence type="ECO:0000313" key="1">
    <source>
        <dbReference type="EMBL" id="KAI3753141.1"/>
    </source>
</evidence>
<comment type="caution">
    <text evidence="1">The sequence shown here is derived from an EMBL/GenBank/DDBJ whole genome shotgun (WGS) entry which is preliminary data.</text>
</comment>
<proteinExistence type="predicted"/>
<name>A0ACB9E349_CICIN</name>
<dbReference type="Proteomes" id="UP001055811">
    <property type="component" value="Linkage Group LG04"/>
</dbReference>
<evidence type="ECO:0000313" key="2">
    <source>
        <dbReference type="Proteomes" id="UP001055811"/>
    </source>
</evidence>
<reference evidence="2" key="1">
    <citation type="journal article" date="2022" name="Mol. Ecol. Resour.">
        <title>The genomes of chicory, endive, great burdock and yacon provide insights into Asteraceae palaeo-polyploidization history and plant inulin production.</title>
        <authorList>
            <person name="Fan W."/>
            <person name="Wang S."/>
            <person name="Wang H."/>
            <person name="Wang A."/>
            <person name="Jiang F."/>
            <person name="Liu H."/>
            <person name="Zhao H."/>
            <person name="Xu D."/>
            <person name="Zhang Y."/>
        </authorList>
    </citation>
    <scope>NUCLEOTIDE SEQUENCE [LARGE SCALE GENOMIC DNA]</scope>
    <source>
        <strain evidence="2">cv. Punajuju</strain>
    </source>
</reference>
<reference evidence="1 2" key="2">
    <citation type="journal article" date="2022" name="Mol. Ecol. Resour.">
        <title>The genomes of chicory, endive, great burdock and yacon provide insights into Asteraceae paleo-polyploidization history and plant inulin production.</title>
        <authorList>
            <person name="Fan W."/>
            <person name="Wang S."/>
            <person name="Wang H."/>
            <person name="Wang A."/>
            <person name="Jiang F."/>
            <person name="Liu H."/>
            <person name="Zhao H."/>
            <person name="Xu D."/>
            <person name="Zhang Y."/>
        </authorList>
    </citation>
    <scope>NUCLEOTIDE SEQUENCE [LARGE SCALE GENOMIC DNA]</scope>
    <source>
        <strain evidence="2">cv. Punajuju</strain>
        <tissue evidence="1">Leaves</tissue>
    </source>
</reference>